<dbReference type="Proteomes" id="UP000011528">
    <property type="component" value="Unassembled WGS sequence"/>
</dbReference>
<dbReference type="STRING" id="1230455.C462_00801"/>
<evidence type="ECO:0000313" key="1">
    <source>
        <dbReference type="EMBL" id="EMA72646.1"/>
    </source>
</evidence>
<dbReference type="AlphaFoldDB" id="M0PRR9"/>
<gene>
    <name evidence="1" type="ORF">C462_00801</name>
</gene>
<name>M0PRR9_9EURY</name>
<sequence>MYFDTSGFDDLEDSIELVDGENEIEFEELFSHSFMRQYTKFDGIEEFFEESPWEVEDEEDFEEIPDDEFDEYVENTTILASWESMVEKAVEKWMADQIDF</sequence>
<reference evidence="1 2" key="1">
    <citation type="journal article" date="2014" name="PLoS Genet.">
        <title>Phylogenetically driven sequencing of extremely halophilic archaea reveals strategies for static and dynamic osmo-response.</title>
        <authorList>
            <person name="Becker E.A."/>
            <person name="Seitzer P.M."/>
            <person name="Tritt A."/>
            <person name="Larsen D."/>
            <person name="Krusor M."/>
            <person name="Yao A.I."/>
            <person name="Wu D."/>
            <person name="Madern D."/>
            <person name="Eisen J.A."/>
            <person name="Darling A.E."/>
            <person name="Facciotti M.T."/>
        </authorList>
    </citation>
    <scope>NUCLEOTIDE SEQUENCE [LARGE SCALE GENOMIC DNA]</scope>
    <source>
        <strain evidence="1 2">JCM 13916</strain>
    </source>
</reference>
<dbReference type="EMBL" id="AOJJ01000013">
    <property type="protein sequence ID" value="EMA72646.1"/>
    <property type="molecule type" value="Genomic_DNA"/>
</dbReference>
<accession>M0PRR9</accession>
<proteinExistence type="predicted"/>
<dbReference type="PATRIC" id="fig|1230455.3.peg.108"/>
<evidence type="ECO:0000313" key="2">
    <source>
        <dbReference type="Proteomes" id="UP000011528"/>
    </source>
</evidence>
<comment type="caution">
    <text evidence="1">The sequence shown here is derived from an EMBL/GenBank/DDBJ whole genome shotgun (WGS) entry which is preliminary data.</text>
</comment>
<protein>
    <submittedName>
        <fullName evidence="1">Uncharacterized protein</fullName>
    </submittedName>
</protein>
<organism evidence="1 2">
    <name type="scientific">Halorubrum distributum JCM 13916</name>
    <dbReference type="NCBI Taxonomy" id="1230455"/>
    <lineage>
        <taxon>Archaea</taxon>
        <taxon>Methanobacteriati</taxon>
        <taxon>Methanobacteriota</taxon>
        <taxon>Stenosarchaea group</taxon>
        <taxon>Halobacteria</taxon>
        <taxon>Halobacteriales</taxon>
        <taxon>Haloferacaceae</taxon>
        <taxon>Halorubrum</taxon>
        <taxon>Halorubrum distributum group</taxon>
    </lineage>
</organism>
<dbReference type="RefSeq" id="WP_007992755.1">
    <property type="nucleotide sequence ID" value="NZ_AOJJ01000013.1"/>
</dbReference>